<evidence type="ECO:0000256" key="5">
    <source>
        <dbReference type="ARBA" id="ARBA00023136"/>
    </source>
</evidence>
<organism evidence="8 9">
    <name type="scientific">Saccharothrix algeriensis</name>
    <dbReference type="NCBI Taxonomy" id="173560"/>
    <lineage>
        <taxon>Bacteria</taxon>
        <taxon>Bacillati</taxon>
        <taxon>Actinomycetota</taxon>
        <taxon>Actinomycetes</taxon>
        <taxon>Pseudonocardiales</taxon>
        <taxon>Pseudonocardiaceae</taxon>
        <taxon>Saccharothrix</taxon>
    </lineage>
</organism>
<evidence type="ECO:0000256" key="7">
    <source>
        <dbReference type="SAM" id="MobiDB-lite"/>
    </source>
</evidence>
<keyword evidence="3 6" id="KW-0812">Transmembrane</keyword>
<proteinExistence type="inferred from homology"/>
<sequence>MAPELIALATAFGVIFLAELPDKTMVATLVLTTRYRAWPVFAGVTAAFAVQCVVAATFGGVLTLLPDRLVAGVVAVLFGVGAFLLLKESFGGDGDAGGTAAAATAVSFRRAALTSFGVLFAAEWGDASQLATAALSARYGAPVAVGLGAFLALVAVAGIAVLVGRKVAGRIPTHLIQRISGTIFAGFAAVAAWPGGRPPPPRPRPPAAPTGRHPPAGTP</sequence>
<dbReference type="PANTHER" id="PTHR12608:SF1">
    <property type="entry name" value="TRANSMEMBRANE PROTEIN 165"/>
    <property type="match status" value="1"/>
</dbReference>
<accession>A0A8T8I4Q1</accession>
<feature type="transmembrane region" description="Helical" evidence="6">
    <location>
        <begin position="69"/>
        <end position="86"/>
    </location>
</feature>
<feature type="compositionally biased region" description="Low complexity" evidence="7">
    <location>
        <begin position="209"/>
        <end position="219"/>
    </location>
</feature>
<dbReference type="GO" id="GO:0046873">
    <property type="term" value="F:metal ion transmembrane transporter activity"/>
    <property type="evidence" value="ECO:0007669"/>
    <property type="project" value="InterPro"/>
</dbReference>
<dbReference type="Proteomes" id="UP000671828">
    <property type="component" value="Chromosome"/>
</dbReference>
<feature type="transmembrane region" description="Helical" evidence="6">
    <location>
        <begin position="139"/>
        <end position="163"/>
    </location>
</feature>
<evidence type="ECO:0000256" key="6">
    <source>
        <dbReference type="RuleBase" id="RU365102"/>
    </source>
</evidence>
<keyword evidence="5 6" id="KW-0472">Membrane</keyword>
<protein>
    <recommendedName>
        <fullName evidence="6">GDT1 family protein</fullName>
    </recommendedName>
</protein>
<gene>
    <name evidence="8" type="ORF">J7S33_15095</name>
</gene>
<dbReference type="Pfam" id="PF01169">
    <property type="entry name" value="GDT1"/>
    <property type="match status" value="2"/>
</dbReference>
<feature type="non-terminal residue" evidence="8">
    <location>
        <position position="219"/>
    </location>
</feature>
<evidence type="ECO:0000313" key="9">
    <source>
        <dbReference type="Proteomes" id="UP000671828"/>
    </source>
</evidence>
<dbReference type="InterPro" id="IPR001727">
    <property type="entry name" value="GDT1-like"/>
</dbReference>
<evidence type="ECO:0000256" key="2">
    <source>
        <dbReference type="ARBA" id="ARBA00009190"/>
    </source>
</evidence>
<comment type="similarity">
    <text evidence="2 6">Belongs to the GDT1 family.</text>
</comment>
<evidence type="ECO:0000256" key="3">
    <source>
        <dbReference type="ARBA" id="ARBA00022692"/>
    </source>
</evidence>
<evidence type="ECO:0000256" key="1">
    <source>
        <dbReference type="ARBA" id="ARBA00004141"/>
    </source>
</evidence>
<keyword evidence="4 6" id="KW-1133">Transmembrane helix</keyword>
<name>A0A8T8I4Q1_9PSEU</name>
<feature type="transmembrane region" description="Helical" evidence="6">
    <location>
        <begin position="41"/>
        <end position="62"/>
    </location>
</feature>
<dbReference type="PANTHER" id="PTHR12608">
    <property type="entry name" value="TRANSMEMBRANE PROTEIN HTP-1 RELATED"/>
    <property type="match status" value="1"/>
</dbReference>
<feature type="compositionally biased region" description="Pro residues" evidence="7">
    <location>
        <begin position="196"/>
        <end position="208"/>
    </location>
</feature>
<reference evidence="8" key="1">
    <citation type="submission" date="2021-04" db="EMBL/GenBank/DDBJ databases">
        <title>Saccharothrix algeriensis WGS.</title>
        <authorList>
            <person name="Stuskova K."/>
            <person name="Hakalova E."/>
            <person name="Tebbal A.B."/>
            <person name="Eichmeier A."/>
        </authorList>
    </citation>
    <scope>NUCLEOTIDE SEQUENCE</scope>
    <source>
        <strain evidence="8">NRRL B-24137</strain>
    </source>
</reference>
<feature type="region of interest" description="Disordered" evidence="7">
    <location>
        <begin position="195"/>
        <end position="219"/>
    </location>
</feature>
<comment type="caution">
    <text evidence="6">Lacks conserved residue(s) required for the propagation of feature annotation.</text>
</comment>
<evidence type="ECO:0000313" key="8">
    <source>
        <dbReference type="EMBL" id="QTR05737.1"/>
    </source>
</evidence>
<dbReference type="EMBL" id="CP072788">
    <property type="protein sequence ID" value="QTR05737.1"/>
    <property type="molecule type" value="Genomic_DNA"/>
</dbReference>
<dbReference type="AlphaFoldDB" id="A0A8T8I4Q1"/>
<dbReference type="GO" id="GO:0016020">
    <property type="term" value="C:membrane"/>
    <property type="evidence" value="ECO:0007669"/>
    <property type="project" value="UniProtKB-SubCell"/>
</dbReference>
<comment type="subcellular location">
    <subcellularLocation>
        <location evidence="1 6">Membrane</location>
        <topology evidence="1 6">Multi-pass membrane protein</topology>
    </subcellularLocation>
</comment>
<feature type="transmembrane region" description="Helical" evidence="6">
    <location>
        <begin position="175"/>
        <end position="193"/>
    </location>
</feature>
<evidence type="ECO:0000256" key="4">
    <source>
        <dbReference type="ARBA" id="ARBA00022989"/>
    </source>
</evidence>